<feature type="region of interest" description="Disordered" evidence="4">
    <location>
        <begin position="29"/>
        <end position="73"/>
    </location>
</feature>
<dbReference type="PANTHER" id="PTHR45640">
    <property type="entry name" value="HEAT SHOCK PROTEIN HSP-12.2-RELATED"/>
    <property type="match status" value="1"/>
</dbReference>
<evidence type="ECO:0000256" key="4">
    <source>
        <dbReference type="SAM" id="MobiDB-lite"/>
    </source>
</evidence>
<evidence type="ECO:0000259" key="5">
    <source>
        <dbReference type="PROSITE" id="PS01031"/>
    </source>
</evidence>
<dbReference type="GO" id="GO:0005737">
    <property type="term" value="C:cytoplasm"/>
    <property type="evidence" value="ECO:0007669"/>
    <property type="project" value="TreeGrafter"/>
</dbReference>
<feature type="region of interest" description="Disordered" evidence="4">
    <location>
        <begin position="167"/>
        <end position="203"/>
    </location>
</feature>
<keyword evidence="7" id="KW-1185">Reference proteome</keyword>
<keyword evidence="1" id="KW-0346">Stress response</keyword>
<dbReference type="Gene3D" id="2.60.40.790">
    <property type="match status" value="1"/>
</dbReference>
<dbReference type="GO" id="GO:0005634">
    <property type="term" value="C:nucleus"/>
    <property type="evidence" value="ECO:0007669"/>
    <property type="project" value="TreeGrafter"/>
</dbReference>
<comment type="similarity">
    <text evidence="2 3">Belongs to the small heat shock protein (HSP20) family.</text>
</comment>
<dbReference type="GO" id="GO:0051082">
    <property type="term" value="F:unfolded protein binding"/>
    <property type="evidence" value="ECO:0007669"/>
    <property type="project" value="TreeGrafter"/>
</dbReference>
<dbReference type="InterPro" id="IPR008978">
    <property type="entry name" value="HSP20-like_chaperone"/>
</dbReference>
<dbReference type="Proteomes" id="UP001142489">
    <property type="component" value="Unassembled WGS sequence"/>
</dbReference>
<reference evidence="6" key="1">
    <citation type="journal article" date="2023" name="DNA Res.">
        <title>Chromosome-level genome assembly of Phrynocephalus forsythii using third-generation DNA sequencing and Hi-C analysis.</title>
        <authorList>
            <person name="Qi Y."/>
            <person name="Zhao W."/>
            <person name="Zhao Y."/>
            <person name="Niu C."/>
            <person name="Cao S."/>
            <person name="Zhang Y."/>
        </authorList>
    </citation>
    <scope>NUCLEOTIDE SEQUENCE</scope>
    <source>
        <tissue evidence="6">Muscle</tissue>
    </source>
</reference>
<organism evidence="6 7">
    <name type="scientific">Phrynocephalus forsythii</name>
    <dbReference type="NCBI Taxonomy" id="171643"/>
    <lineage>
        <taxon>Eukaryota</taxon>
        <taxon>Metazoa</taxon>
        <taxon>Chordata</taxon>
        <taxon>Craniata</taxon>
        <taxon>Vertebrata</taxon>
        <taxon>Euteleostomi</taxon>
        <taxon>Lepidosauria</taxon>
        <taxon>Squamata</taxon>
        <taxon>Bifurcata</taxon>
        <taxon>Unidentata</taxon>
        <taxon>Episquamata</taxon>
        <taxon>Toxicofera</taxon>
        <taxon>Iguania</taxon>
        <taxon>Acrodonta</taxon>
        <taxon>Agamidae</taxon>
        <taxon>Agaminae</taxon>
        <taxon>Phrynocephalus</taxon>
    </lineage>
</organism>
<evidence type="ECO:0000256" key="2">
    <source>
        <dbReference type="PROSITE-ProRule" id="PRU00285"/>
    </source>
</evidence>
<dbReference type="CDD" id="cd06526">
    <property type="entry name" value="metazoan_ACD"/>
    <property type="match status" value="1"/>
</dbReference>
<proteinExistence type="inferred from homology"/>
<protein>
    <recommendedName>
        <fullName evidence="5">SHSP domain-containing protein</fullName>
    </recommendedName>
</protein>
<dbReference type="EMBL" id="JAPFRF010000003">
    <property type="protein sequence ID" value="KAJ7338216.1"/>
    <property type="molecule type" value="Genomic_DNA"/>
</dbReference>
<name>A0A9Q0Y0H2_9SAUR</name>
<dbReference type="Pfam" id="PF00011">
    <property type="entry name" value="HSP20"/>
    <property type="match status" value="1"/>
</dbReference>
<comment type="caution">
    <text evidence="6">The sequence shown here is derived from an EMBL/GenBank/DDBJ whole genome shotgun (WGS) entry which is preliminary data.</text>
</comment>
<dbReference type="PROSITE" id="PS01031">
    <property type="entry name" value="SHSP"/>
    <property type="match status" value="1"/>
</dbReference>
<dbReference type="PANTHER" id="PTHR45640:SF2">
    <property type="entry name" value="HEAT SHOCK PROTEIN BETA-11-RELATED"/>
    <property type="match status" value="1"/>
</dbReference>
<feature type="domain" description="SHSP" evidence="5">
    <location>
        <begin position="56"/>
        <end position="166"/>
    </location>
</feature>
<dbReference type="SUPFAM" id="SSF49764">
    <property type="entry name" value="HSP20-like chaperones"/>
    <property type="match status" value="1"/>
</dbReference>
<evidence type="ECO:0000256" key="3">
    <source>
        <dbReference type="RuleBase" id="RU003616"/>
    </source>
</evidence>
<dbReference type="GO" id="GO:0009408">
    <property type="term" value="P:response to heat"/>
    <property type="evidence" value="ECO:0007669"/>
    <property type="project" value="TreeGrafter"/>
</dbReference>
<feature type="compositionally biased region" description="Basic and acidic residues" evidence="4">
    <location>
        <begin position="190"/>
        <end position="203"/>
    </location>
</feature>
<evidence type="ECO:0000256" key="1">
    <source>
        <dbReference type="ARBA" id="ARBA00023016"/>
    </source>
</evidence>
<evidence type="ECO:0000313" key="7">
    <source>
        <dbReference type="Proteomes" id="UP001142489"/>
    </source>
</evidence>
<dbReference type="AlphaFoldDB" id="A0A9Q0Y0H2"/>
<dbReference type="GO" id="GO:0042026">
    <property type="term" value="P:protein refolding"/>
    <property type="evidence" value="ECO:0007669"/>
    <property type="project" value="TreeGrafter"/>
</dbReference>
<evidence type="ECO:0000313" key="6">
    <source>
        <dbReference type="EMBL" id="KAJ7338216.1"/>
    </source>
</evidence>
<sequence length="203" mass="21102">MQDHLDEMERMRVVLLDAYPLLALDGEEGVGSDGGGGPGLPLRQGGSRRAGGKPCPGGEGHTTSSSSSSTGRAHHLTLDLRGFSPEEVKVSLEGRKLTVEGKYERRTESAEDGCLSYDARHLRRQLLLPEDADLDAVSTALALDGHLCIEVPRLAPKERVIPITITKGPSGAAAGAGAGGEDGAAKKKKKAEDGKVEDGGGGK</sequence>
<accession>A0A9Q0Y0H2</accession>
<dbReference type="InterPro" id="IPR001436">
    <property type="entry name" value="Alpha-crystallin/sHSP_animal"/>
</dbReference>
<gene>
    <name evidence="6" type="ORF">JRQ81_010914</name>
</gene>
<dbReference type="InterPro" id="IPR002068">
    <property type="entry name" value="A-crystallin/Hsp20_dom"/>
</dbReference>
<dbReference type="OrthoDB" id="8946669at2759"/>